<dbReference type="Proteomes" id="UP000325286">
    <property type="component" value="Chromosome"/>
</dbReference>
<dbReference type="OrthoDB" id="9799618at2"/>
<gene>
    <name evidence="2" type="ORF">UC8_53590</name>
</gene>
<dbReference type="RefSeq" id="WP_068131392.1">
    <property type="nucleotide sequence ID" value="NZ_CP042914.1"/>
</dbReference>
<dbReference type="KEGG" id="rul:UC8_53590"/>
<evidence type="ECO:0000313" key="2">
    <source>
        <dbReference type="EMBL" id="QEG43312.1"/>
    </source>
</evidence>
<proteinExistence type="predicted"/>
<keyword evidence="3" id="KW-1185">Reference proteome</keyword>
<protein>
    <recommendedName>
        <fullName evidence="4">DUF1844 domain-containing protein</fullName>
    </recommendedName>
</protein>
<dbReference type="EMBL" id="CP042914">
    <property type="protein sequence ID" value="QEG43312.1"/>
    <property type="molecule type" value="Genomic_DNA"/>
</dbReference>
<accession>A0A5B9QZ28</accession>
<feature type="compositionally biased region" description="Low complexity" evidence="1">
    <location>
        <begin position="50"/>
        <end position="60"/>
    </location>
</feature>
<dbReference type="AlphaFoldDB" id="A0A5B9QZ28"/>
<name>A0A5B9QZ28_9BACT</name>
<dbReference type="InterPro" id="IPR014995">
    <property type="entry name" value="DUF1844"/>
</dbReference>
<sequence length="147" mass="15834">MTDSNAEDDPKLIIDEDWKEQVQKEKEALRAAQAENADAGEGQGREAEVQAAGDADGADQTPPPASFVTLVSMLFTQAMAMLGQIPDPTSGKPSVNKPIAKHYIDTLEMLEEKTKGNLDEEEGKMISEALHALRMTYVSVKGTETAG</sequence>
<dbReference type="Pfam" id="PF08899">
    <property type="entry name" value="DUF1844"/>
    <property type="match status" value="1"/>
</dbReference>
<evidence type="ECO:0008006" key="4">
    <source>
        <dbReference type="Google" id="ProtNLM"/>
    </source>
</evidence>
<feature type="compositionally biased region" description="Basic and acidic residues" evidence="1">
    <location>
        <begin position="8"/>
        <end position="29"/>
    </location>
</feature>
<reference evidence="2 3" key="1">
    <citation type="submission" date="2019-08" db="EMBL/GenBank/DDBJ databases">
        <title>Deep-cultivation of Planctomycetes and their phenomic and genomic characterization uncovers novel biology.</title>
        <authorList>
            <person name="Wiegand S."/>
            <person name="Jogler M."/>
            <person name="Boedeker C."/>
            <person name="Pinto D."/>
            <person name="Vollmers J."/>
            <person name="Rivas-Marin E."/>
            <person name="Kohn T."/>
            <person name="Peeters S.H."/>
            <person name="Heuer A."/>
            <person name="Rast P."/>
            <person name="Oberbeckmann S."/>
            <person name="Bunk B."/>
            <person name="Jeske O."/>
            <person name="Meyerdierks A."/>
            <person name="Storesund J.E."/>
            <person name="Kallscheuer N."/>
            <person name="Luecker S."/>
            <person name="Lage O.M."/>
            <person name="Pohl T."/>
            <person name="Merkel B.J."/>
            <person name="Hornburger P."/>
            <person name="Mueller R.-W."/>
            <person name="Bruemmer F."/>
            <person name="Labrenz M."/>
            <person name="Spormann A.M."/>
            <person name="Op den Camp H."/>
            <person name="Overmann J."/>
            <person name="Amann R."/>
            <person name="Jetten M.S.M."/>
            <person name="Mascher T."/>
            <person name="Medema M.H."/>
            <person name="Devos D.P."/>
            <person name="Kaster A.-K."/>
            <person name="Ovreas L."/>
            <person name="Rohde M."/>
            <person name="Galperin M.Y."/>
            <person name="Jogler C."/>
        </authorList>
    </citation>
    <scope>NUCLEOTIDE SEQUENCE [LARGE SCALE GENOMIC DNA]</scope>
    <source>
        <strain evidence="2 3">UC8</strain>
    </source>
</reference>
<organism evidence="2 3">
    <name type="scientific">Roseimaritima ulvae</name>
    <dbReference type="NCBI Taxonomy" id="980254"/>
    <lineage>
        <taxon>Bacteria</taxon>
        <taxon>Pseudomonadati</taxon>
        <taxon>Planctomycetota</taxon>
        <taxon>Planctomycetia</taxon>
        <taxon>Pirellulales</taxon>
        <taxon>Pirellulaceae</taxon>
        <taxon>Roseimaritima</taxon>
    </lineage>
</organism>
<evidence type="ECO:0000313" key="3">
    <source>
        <dbReference type="Proteomes" id="UP000325286"/>
    </source>
</evidence>
<evidence type="ECO:0000256" key="1">
    <source>
        <dbReference type="SAM" id="MobiDB-lite"/>
    </source>
</evidence>
<feature type="region of interest" description="Disordered" evidence="1">
    <location>
        <begin position="1"/>
        <end position="64"/>
    </location>
</feature>